<proteinExistence type="predicted"/>
<organism evidence="1 2">
    <name type="scientific">Daphnia magna</name>
    <dbReference type="NCBI Taxonomy" id="35525"/>
    <lineage>
        <taxon>Eukaryota</taxon>
        <taxon>Metazoa</taxon>
        <taxon>Ecdysozoa</taxon>
        <taxon>Arthropoda</taxon>
        <taxon>Crustacea</taxon>
        <taxon>Branchiopoda</taxon>
        <taxon>Diplostraca</taxon>
        <taxon>Cladocera</taxon>
        <taxon>Anomopoda</taxon>
        <taxon>Daphniidae</taxon>
        <taxon>Daphnia</taxon>
    </lineage>
</organism>
<accession>A0ABR0ALF5</accession>
<dbReference type="Proteomes" id="UP001234178">
    <property type="component" value="Unassembled WGS sequence"/>
</dbReference>
<name>A0ABR0ALF5_9CRUS</name>
<reference evidence="1 2" key="1">
    <citation type="journal article" date="2023" name="Nucleic Acids Res.">
        <title>The hologenome of Daphnia magna reveals possible DNA methylation and microbiome-mediated evolution of the host genome.</title>
        <authorList>
            <person name="Chaturvedi A."/>
            <person name="Li X."/>
            <person name="Dhandapani V."/>
            <person name="Marshall H."/>
            <person name="Kissane S."/>
            <person name="Cuenca-Cambronero M."/>
            <person name="Asole G."/>
            <person name="Calvet F."/>
            <person name="Ruiz-Romero M."/>
            <person name="Marangio P."/>
            <person name="Guigo R."/>
            <person name="Rago D."/>
            <person name="Mirbahai L."/>
            <person name="Eastwood N."/>
            <person name="Colbourne J.K."/>
            <person name="Zhou J."/>
            <person name="Mallon E."/>
            <person name="Orsini L."/>
        </authorList>
    </citation>
    <scope>NUCLEOTIDE SEQUENCE [LARGE SCALE GENOMIC DNA]</scope>
    <source>
        <strain evidence="1">LRV0_1</strain>
    </source>
</reference>
<dbReference type="EMBL" id="JAOYFB010000038">
    <property type="protein sequence ID" value="KAK4025941.1"/>
    <property type="molecule type" value="Genomic_DNA"/>
</dbReference>
<comment type="caution">
    <text evidence="1">The sequence shown here is derived from an EMBL/GenBank/DDBJ whole genome shotgun (WGS) entry which is preliminary data.</text>
</comment>
<keyword evidence="2" id="KW-1185">Reference proteome</keyword>
<protein>
    <submittedName>
        <fullName evidence="1">Uncharacterized protein</fullName>
    </submittedName>
</protein>
<evidence type="ECO:0000313" key="2">
    <source>
        <dbReference type="Proteomes" id="UP001234178"/>
    </source>
</evidence>
<gene>
    <name evidence="1" type="ORF">OUZ56_014973</name>
</gene>
<evidence type="ECO:0000313" key="1">
    <source>
        <dbReference type="EMBL" id="KAK4025941.1"/>
    </source>
</evidence>
<sequence>MSINRSVLDLLLKLLANKLSKSREKFKDFRRWNYDCPSHQDDFMIDCSSSERFEHQIRKSVALFTFANLLGY</sequence>